<feature type="domain" description="Histidine kinase" evidence="7">
    <location>
        <begin position="236"/>
        <end position="455"/>
    </location>
</feature>
<evidence type="ECO:0000256" key="3">
    <source>
        <dbReference type="ARBA" id="ARBA00022553"/>
    </source>
</evidence>
<reference evidence="8 9" key="1">
    <citation type="submission" date="2012-12" db="EMBL/GenBank/DDBJ databases">
        <title>Genome assembly of Fulvivirga imtechensis AK7.</title>
        <authorList>
            <person name="Nupur N."/>
            <person name="Khatri I."/>
            <person name="Kumar R."/>
            <person name="Subramanian S."/>
            <person name="Pinnaka A."/>
        </authorList>
    </citation>
    <scope>NUCLEOTIDE SEQUENCE [LARGE SCALE GENOMIC DNA]</scope>
    <source>
        <strain evidence="8 9">AK7</strain>
    </source>
</reference>
<dbReference type="Pfam" id="PF02518">
    <property type="entry name" value="HATPase_c"/>
    <property type="match status" value="1"/>
</dbReference>
<dbReference type="CDD" id="cd00082">
    <property type="entry name" value="HisKA"/>
    <property type="match status" value="1"/>
</dbReference>
<dbReference type="InterPro" id="IPR003661">
    <property type="entry name" value="HisK_dim/P_dom"/>
</dbReference>
<evidence type="ECO:0000259" key="7">
    <source>
        <dbReference type="PROSITE" id="PS50109"/>
    </source>
</evidence>
<keyword evidence="6" id="KW-0812">Transmembrane</keyword>
<gene>
    <name evidence="8" type="ORF">C900_00252</name>
</gene>
<dbReference type="InterPro" id="IPR005467">
    <property type="entry name" value="His_kinase_dom"/>
</dbReference>
<dbReference type="Gene3D" id="3.30.565.10">
    <property type="entry name" value="Histidine kinase-like ATPase, C-terminal domain"/>
    <property type="match status" value="1"/>
</dbReference>
<dbReference type="PANTHER" id="PTHR43547">
    <property type="entry name" value="TWO-COMPONENT HISTIDINE KINASE"/>
    <property type="match status" value="1"/>
</dbReference>
<keyword evidence="5 8" id="KW-0418">Kinase</keyword>
<keyword evidence="4" id="KW-0808">Transferase</keyword>
<dbReference type="EMBL" id="AMZN01000109">
    <property type="protein sequence ID" value="ELR68564.1"/>
    <property type="molecule type" value="Genomic_DNA"/>
</dbReference>
<dbReference type="SMART" id="SM00388">
    <property type="entry name" value="HisKA"/>
    <property type="match status" value="1"/>
</dbReference>
<dbReference type="RefSeq" id="WP_009583163.1">
    <property type="nucleotide sequence ID" value="NZ_AMZN01000109.1"/>
</dbReference>
<dbReference type="PRINTS" id="PR00344">
    <property type="entry name" value="BCTRLSENSOR"/>
</dbReference>
<dbReference type="EC" id="2.7.13.3" evidence="2"/>
<organism evidence="8 9">
    <name type="scientific">Fulvivirga imtechensis AK7</name>
    <dbReference type="NCBI Taxonomy" id="1237149"/>
    <lineage>
        <taxon>Bacteria</taxon>
        <taxon>Pseudomonadati</taxon>
        <taxon>Bacteroidota</taxon>
        <taxon>Cytophagia</taxon>
        <taxon>Cytophagales</taxon>
        <taxon>Fulvivirgaceae</taxon>
        <taxon>Fulvivirga</taxon>
    </lineage>
</organism>
<dbReference type="SUPFAM" id="SSF47384">
    <property type="entry name" value="Homodimeric domain of signal transducing histidine kinase"/>
    <property type="match status" value="1"/>
</dbReference>
<dbReference type="AlphaFoldDB" id="L8JM05"/>
<dbReference type="OrthoDB" id="1933776at2"/>
<sequence>MSCSILLLLVLQFYWIKSEYKSAENAFRRETNLVFRNTVATLMDSLYMSRIDLLESDSLRYKHRRFRRSHFGDSIAFSAIGKALQLDLSGSKLIVTRDSLAKLDTAGDAERPLKSIMIRINPDSLDVQSLKNQYDKNLKALDGKIVFRVLEREPGEVIRTDSPAFMTEFIRIGPPNARQYAASFEGVQLLLFKEILPQILFSILLTIMIGIAFLVMYKNLMTQQRLSMQKDEFINNVSHELKTPIATVNVALEAFRNFNVLDNPKVTHEYLDIVKTELDRLSLMTERILNTSVYENIGIEVDNEVFDFKDTVNQSVKGMNLSSQDKLATVETVFHGSDFKLKGSKMHLTNLVYNLLDNAINHGRSQTPVRVTLTEESRHLVLEVKDFGMGIPREYKHKIFEKFFRVPHGDVHNVKGYGLGLSYVKQVVKAHQGTIEVESEPGKGSAFTIKLPKNG</sequence>
<dbReference type="CDD" id="cd00075">
    <property type="entry name" value="HATPase"/>
    <property type="match status" value="1"/>
</dbReference>
<dbReference type="FunFam" id="3.30.565.10:FF:000006">
    <property type="entry name" value="Sensor histidine kinase WalK"/>
    <property type="match status" value="1"/>
</dbReference>
<evidence type="ECO:0000256" key="4">
    <source>
        <dbReference type="ARBA" id="ARBA00022679"/>
    </source>
</evidence>
<feature type="transmembrane region" description="Helical" evidence="6">
    <location>
        <begin position="199"/>
        <end position="220"/>
    </location>
</feature>
<dbReference type="Pfam" id="PF00512">
    <property type="entry name" value="HisKA"/>
    <property type="match status" value="1"/>
</dbReference>
<keyword evidence="3" id="KW-0597">Phosphoprotein</keyword>
<dbReference type="eggNOG" id="COG2205">
    <property type="taxonomic scope" value="Bacteria"/>
</dbReference>
<dbReference type="Gene3D" id="1.10.287.130">
    <property type="match status" value="1"/>
</dbReference>
<dbReference type="GO" id="GO:0000155">
    <property type="term" value="F:phosphorelay sensor kinase activity"/>
    <property type="evidence" value="ECO:0007669"/>
    <property type="project" value="InterPro"/>
</dbReference>
<dbReference type="InterPro" id="IPR003594">
    <property type="entry name" value="HATPase_dom"/>
</dbReference>
<dbReference type="InterPro" id="IPR004358">
    <property type="entry name" value="Sig_transdc_His_kin-like_C"/>
</dbReference>
<dbReference type="STRING" id="1237149.C900_00252"/>
<dbReference type="InterPro" id="IPR036097">
    <property type="entry name" value="HisK_dim/P_sf"/>
</dbReference>
<accession>L8JM05</accession>
<evidence type="ECO:0000256" key="1">
    <source>
        <dbReference type="ARBA" id="ARBA00000085"/>
    </source>
</evidence>
<evidence type="ECO:0000313" key="9">
    <source>
        <dbReference type="Proteomes" id="UP000011135"/>
    </source>
</evidence>
<dbReference type="PROSITE" id="PS50109">
    <property type="entry name" value="HIS_KIN"/>
    <property type="match status" value="1"/>
</dbReference>
<keyword evidence="9" id="KW-1185">Reference proteome</keyword>
<evidence type="ECO:0000256" key="5">
    <source>
        <dbReference type="ARBA" id="ARBA00022777"/>
    </source>
</evidence>
<comment type="caution">
    <text evidence="8">The sequence shown here is derived from an EMBL/GenBank/DDBJ whole genome shotgun (WGS) entry which is preliminary data.</text>
</comment>
<keyword evidence="6" id="KW-0472">Membrane</keyword>
<dbReference type="InterPro" id="IPR036890">
    <property type="entry name" value="HATPase_C_sf"/>
</dbReference>
<proteinExistence type="predicted"/>
<comment type="catalytic activity">
    <reaction evidence="1">
        <text>ATP + protein L-histidine = ADP + protein N-phospho-L-histidine.</text>
        <dbReference type="EC" id="2.7.13.3"/>
    </reaction>
</comment>
<name>L8JM05_9BACT</name>
<evidence type="ECO:0000313" key="8">
    <source>
        <dbReference type="EMBL" id="ELR68564.1"/>
    </source>
</evidence>
<keyword evidence="6" id="KW-1133">Transmembrane helix</keyword>
<evidence type="ECO:0000256" key="6">
    <source>
        <dbReference type="SAM" id="Phobius"/>
    </source>
</evidence>
<protein>
    <recommendedName>
        <fullName evidence="2">histidine kinase</fullName>
        <ecNumber evidence="2">2.7.13.3</ecNumber>
    </recommendedName>
</protein>
<dbReference type="SUPFAM" id="SSF55874">
    <property type="entry name" value="ATPase domain of HSP90 chaperone/DNA topoisomerase II/histidine kinase"/>
    <property type="match status" value="1"/>
</dbReference>
<evidence type="ECO:0000256" key="2">
    <source>
        <dbReference type="ARBA" id="ARBA00012438"/>
    </source>
</evidence>
<dbReference type="PANTHER" id="PTHR43547:SF2">
    <property type="entry name" value="HYBRID SIGNAL TRANSDUCTION HISTIDINE KINASE C"/>
    <property type="match status" value="1"/>
</dbReference>
<dbReference type="Proteomes" id="UP000011135">
    <property type="component" value="Unassembled WGS sequence"/>
</dbReference>
<dbReference type="SMART" id="SM00387">
    <property type="entry name" value="HATPase_c"/>
    <property type="match status" value="1"/>
</dbReference>